<accession>A0A974BRD4</accession>
<dbReference type="AlphaFoldDB" id="A0A974BRD4"/>
<sequence length="78" mass="8655">LTLDYTEGHRYNTGRGTIGSSRAYIIIYKGSQILYREPLGEGNPALQSLHSNIHTDIDTMQGEGTIGKRESYSAELTH</sequence>
<reference evidence="1" key="1">
    <citation type="submission" date="2016-05" db="EMBL/GenBank/DDBJ databases">
        <title>WGS assembly of Xenopus laevis.</title>
        <authorList>
            <person name="Session A."/>
            <person name="Uno Y."/>
            <person name="Kwon T."/>
            <person name="Chapman J."/>
            <person name="Toyoda A."/>
            <person name="Takahashi S."/>
            <person name="Fukui A."/>
            <person name="Hikosaka A."/>
            <person name="Putnam N."/>
            <person name="Stites J."/>
            <person name="Van Heeringen S."/>
            <person name="Quigley I."/>
            <person name="Heinz S."/>
            <person name="Hellsten U."/>
            <person name="Lyons J."/>
            <person name="Suzuki A."/>
            <person name="Kondo M."/>
            <person name="Ogino H."/>
            <person name="Ochi H."/>
            <person name="Bogdanovic O."/>
            <person name="Lister R."/>
            <person name="Georgiou G."/>
            <person name="Paranjpe S."/>
            <person name="Van Kruijsbergen I."/>
            <person name="Mozaffari S."/>
            <person name="Shu S."/>
            <person name="Schmutz J."/>
            <person name="Jenkins J."/>
            <person name="Grimwood J."/>
            <person name="Carlson J."/>
            <person name="Mitros T."/>
            <person name="Simakov O."/>
            <person name="Heald R."/>
            <person name="Miller K."/>
            <person name="Haudenschild C."/>
            <person name="Kuroki Y."/>
            <person name="Tanaka T."/>
            <person name="Michiue T."/>
            <person name="Watanabe M."/>
            <person name="Kinoshita T."/>
            <person name="Ohta Y."/>
            <person name="Mawaribuchi S."/>
            <person name="Suzuki Y."/>
            <person name="Haramoto Y."/>
            <person name="Yamamoto T."/>
            <person name="Takagi C."/>
            <person name="Kitzman J."/>
            <person name="Shendure J."/>
            <person name="Nakayama T."/>
            <person name="Izutsu Y."/>
            <person name="Robert J."/>
            <person name="Dichmann D."/>
            <person name="Flajnik M."/>
            <person name="Houston D."/>
            <person name="Marcotte E."/>
            <person name="Wallingford J."/>
            <person name="Ito Y."/>
            <person name="Asashima M."/>
            <person name="Ueno N."/>
            <person name="Matsuda Y."/>
            <person name="Jan Veenstra G."/>
            <person name="Fujiyama A."/>
            <person name="Harland R."/>
            <person name="Taira M."/>
            <person name="Rokhsar D.S."/>
        </authorList>
    </citation>
    <scope>NUCLEOTIDE SEQUENCE</scope>
    <source>
        <strain evidence="1">J</strain>
        <tissue evidence="1">Blood</tissue>
    </source>
</reference>
<feature type="non-terminal residue" evidence="1">
    <location>
        <position position="1"/>
    </location>
</feature>
<dbReference type="Proteomes" id="UP000694892">
    <property type="component" value="Unassembled WGS sequence"/>
</dbReference>
<organism evidence="1">
    <name type="scientific">Xenopus laevis</name>
    <name type="common">African clawed frog</name>
    <dbReference type="NCBI Taxonomy" id="8355"/>
    <lineage>
        <taxon>Eukaryota</taxon>
        <taxon>Metazoa</taxon>
        <taxon>Chordata</taxon>
        <taxon>Craniata</taxon>
        <taxon>Vertebrata</taxon>
        <taxon>Euteleostomi</taxon>
        <taxon>Amphibia</taxon>
        <taxon>Batrachia</taxon>
        <taxon>Anura</taxon>
        <taxon>Pipoidea</taxon>
        <taxon>Pipidae</taxon>
        <taxon>Xenopodinae</taxon>
        <taxon>Xenopus</taxon>
        <taxon>Xenopus</taxon>
    </lineage>
</organism>
<gene>
    <name evidence="1" type="ORF">XELAEV_18004442mg</name>
</gene>
<name>A0A974BRD4_XENLA</name>
<evidence type="ECO:0000313" key="1">
    <source>
        <dbReference type="EMBL" id="OCT56757.1"/>
    </source>
</evidence>
<dbReference type="EMBL" id="KV467250">
    <property type="protein sequence ID" value="OCT56757.1"/>
    <property type="molecule type" value="Genomic_DNA"/>
</dbReference>
<protein>
    <submittedName>
        <fullName evidence="1">Uncharacterized protein</fullName>
    </submittedName>
</protein>
<proteinExistence type="predicted"/>